<keyword evidence="7" id="KW-1185">Reference proteome</keyword>
<keyword evidence="3 6" id="KW-0326">Glycosidase</keyword>
<comment type="similarity">
    <text evidence="1 4">Belongs to the glycosyl hydrolase 1 family.</text>
</comment>
<evidence type="ECO:0000256" key="1">
    <source>
        <dbReference type="ARBA" id="ARBA00010838"/>
    </source>
</evidence>
<dbReference type="InterPro" id="IPR001360">
    <property type="entry name" value="Glyco_hydro_1"/>
</dbReference>
<feature type="signal peptide" evidence="5">
    <location>
        <begin position="1"/>
        <end position="17"/>
    </location>
</feature>
<evidence type="ECO:0000256" key="4">
    <source>
        <dbReference type="RuleBase" id="RU003690"/>
    </source>
</evidence>
<evidence type="ECO:0000256" key="2">
    <source>
        <dbReference type="ARBA" id="ARBA00022801"/>
    </source>
</evidence>
<dbReference type="PANTHER" id="PTHR10353">
    <property type="entry name" value="GLYCOSYL HYDROLASE"/>
    <property type="match status" value="1"/>
</dbReference>
<dbReference type="InterPro" id="IPR017853">
    <property type="entry name" value="GH"/>
</dbReference>
<dbReference type="Proteomes" id="UP000016922">
    <property type="component" value="Unassembled WGS sequence"/>
</dbReference>
<dbReference type="AlphaFoldDB" id="S3DQA8"/>
<dbReference type="GeneID" id="19468836"/>
<gene>
    <name evidence="6" type="ORF">GLAREA_09789</name>
</gene>
<name>S3DQA8_GLAL2</name>
<protein>
    <submittedName>
        <fullName evidence="6">(Trans)glycosidase</fullName>
    </submittedName>
</protein>
<dbReference type="Gene3D" id="3.20.20.80">
    <property type="entry name" value="Glycosidases"/>
    <property type="match status" value="1"/>
</dbReference>
<keyword evidence="5" id="KW-0732">Signal</keyword>
<evidence type="ECO:0000313" key="7">
    <source>
        <dbReference type="Proteomes" id="UP000016922"/>
    </source>
</evidence>
<dbReference type="RefSeq" id="XP_008084576.1">
    <property type="nucleotide sequence ID" value="XM_008086385.1"/>
</dbReference>
<proteinExistence type="inferred from homology"/>
<dbReference type="eggNOG" id="KOG0626">
    <property type="taxonomic scope" value="Eukaryota"/>
</dbReference>
<feature type="chain" id="PRO_5004519815" evidence="5">
    <location>
        <begin position="18"/>
        <end position="587"/>
    </location>
</feature>
<dbReference type="KEGG" id="glz:GLAREA_09789"/>
<dbReference type="SUPFAM" id="SSF51445">
    <property type="entry name" value="(Trans)glycosidases"/>
    <property type="match status" value="1"/>
</dbReference>
<dbReference type="EMBL" id="KE145368">
    <property type="protein sequence ID" value="EPE28668.1"/>
    <property type="molecule type" value="Genomic_DNA"/>
</dbReference>
<keyword evidence="2" id="KW-0378">Hydrolase</keyword>
<evidence type="ECO:0000256" key="5">
    <source>
        <dbReference type="SAM" id="SignalP"/>
    </source>
</evidence>
<dbReference type="PROSITE" id="PS00653">
    <property type="entry name" value="GLYCOSYL_HYDROL_F1_2"/>
    <property type="match status" value="1"/>
</dbReference>
<dbReference type="PRINTS" id="PR00131">
    <property type="entry name" value="GLHYDRLASE1"/>
</dbReference>
<organism evidence="6 7">
    <name type="scientific">Glarea lozoyensis (strain ATCC 20868 / MF5171)</name>
    <dbReference type="NCBI Taxonomy" id="1116229"/>
    <lineage>
        <taxon>Eukaryota</taxon>
        <taxon>Fungi</taxon>
        <taxon>Dikarya</taxon>
        <taxon>Ascomycota</taxon>
        <taxon>Pezizomycotina</taxon>
        <taxon>Leotiomycetes</taxon>
        <taxon>Helotiales</taxon>
        <taxon>Helotiaceae</taxon>
        <taxon>Glarea</taxon>
    </lineage>
</organism>
<dbReference type="OMA" id="FFEYVNA"/>
<dbReference type="InterPro" id="IPR033132">
    <property type="entry name" value="GH_1_N_CS"/>
</dbReference>
<evidence type="ECO:0000256" key="3">
    <source>
        <dbReference type="ARBA" id="ARBA00023295"/>
    </source>
</evidence>
<dbReference type="OrthoDB" id="65569at2759"/>
<dbReference type="HOGENOM" id="CLU_001859_1_3_1"/>
<accession>S3DQA8</accession>
<reference evidence="6 7" key="1">
    <citation type="journal article" date="2013" name="BMC Genomics">
        <title>Genomics-driven discovery of the pneumocandin biosynthetic gene cluster in the fungus Glarea lozoyensis.</title>
        <authorList>
            <person name="Chen L."/>
            <person name="Yue Q."/>
            <person name="Zhang X."/>
            <person name="Xiang M."/>
            <person name="Wang C."/>
            <person name="Li S."/>
            <person name="Che Y."/>
            <person name="Ortiz-Lopez F.J."/>
            <person name="Bills G.F."/>
            <person name="Liu X."/>
            <person name="An Z."/>
        </authorList>
    </citation>
    <scope>NUCLEOTIDE SEQUENCE [LARGE SCALE GENOMIC DNA]</scope>
    <source>
        <strain evidence="7">ATCC 20868 / MF5171</strain>
    </source>
</reference>
<dbReference type="Pfam" id="PF00232">
    <property type="entry name" value="Glyco_hydro_1"/>
    <property type="match status" value="1"/>
</dbReference>
<evidence type="ECO:0000313" key="6">
    <source>
        <dbReference type="EMBL" id="EPE28668.1"/>
    </source>
</evidence>
<dbReference type="PANTHER" id="PTHR10353:SF36">
    <property type="entry name" value="LP05116P"/>
    <property type="match status" value="1"/>
</dbReference>
<dbReference type="GO" id="GO:0005975">
    <property type="term" value="P:carbohydrate metabolic process"/>
    <property type="evidence" value="ECO:0007669"/>
    <property type="project" value="InterPro"/>
</dbReference>
<dbReference type="STRING" id="1116229.S3DQA8"/>
<sequence length="587" mass="64741">MVSRLTAFLLPLGVALAQNATSGTPTYSNGSSTVPPTAVATQLDINVEDLWNLFVGPVSTAAVNTTVSATPIPTSELVPPPGLAYPSFPNGQQIPAMVSNSSWKFPSGFWWGVASAAFQVEGAVKDEGRGPSIWDVLLHRVTGFSTANQTGDIADNQYYLYKQDIARIAALGVQTYSFSISWSRVFPFGRGAVNEEALAHYQDVIDTCLEYGVEPSVTLYHWDLPLYLQNLYGGWLSEEIVGDFVEYARLVFGRYGDKVNRWFTVNEPIVFCNTYPLPDGYFRDTGIPKKQQPFWCGHNVLLAHGEAYRLGKSMGLNGTISFKTNGGYKIPLTNSSDDALATQRAWDFNEGWFAEPTFLTGDYPQNVKDYVSGFLPAFTEEQKTMINGSSDVFAHDAYTSQFYMAPDSGVAACVSNSSHPLYPTCANSTYTYASSSGGWAIGAAADPLSPWLHKATDWVPAFLHYMQDTWKPAGGIAITEFGFAEPFEALKVLKQDIVTDPIRSSYYREYMQAILIAISEGVDVVGTLAWSIVDNLEWQAGYQSRFGIQYVNFTTQERAYKASFFEYVNAFKLYGTDPVVPHYVGES</sequence>
<dbReference type="GO" id="GO:0008422">
    <property type="term" value="F:beta-glucosidase activity"/>
    <property type="evidence" value="ECO:0007669"/>
    <property type="project" value="TreeGrafter"/>
</dbReference>